<dbReference type="Gene3D" id="3.30.750.24">
    <property type="entry name" value="STAS domain"/>
    <property type="match status" value="1"/>
</dbReference>
<accession>A0A2G3PM97</accession>
<dbReference type="Pfam" id="PF01740">
    <property type="entry name" value="STAS"/>
    <property type="match status" value="1"/>
</dbReference>
<dbReference type="AlphaFoldDB" id="A0A2G3PM97"/>
<dbReference type="RefSeq" id="WP_099382970.1">
    <property type="nucleotide sequence ID" value="NZ_PEBD01000008.1"/>
</dbReference>
<comment type="similarity">
    <text evidence="1 2">Belongs to the anti-sigma-factor antagonist family.</text>
</comment>
<proteinExistence type="inferred from homology"/>
<dbReference type="GO" id="GO:0043856">
    <property type="term" value="F:anti-sigma factor antagonist activity"/>
    <property type="evidence" value="ECO:0007669"/>
    <property type="project" value="InterPro"/>
</dbReference>
<evidence type="ECO:0000256" key="1">
    <source>
        <dbReference type="ARBA" id="ARBA00009013"/>
    </source>
</evidence>
<evidence type="ECO:0000256" key="2">
    <source>
        <dbReference type="RuleBase" id="RU003749"/>
    </source>
</evidence>
<dbReference type="PANTHER" id="PTHR33495">
    <property type="entry name" value="ANTI-SIGMA FACTOR ANTAGONIST TM_1081-RELATED-RELATED"/>
    <property type="match status" value="1"/>
</dbReference>
<organism evidence="4 5">
    <name type="scientific">Williamsia marianensis</name>
    <dbReference type="NCBI Taxonomy" id="85044"/>
    <lineage>
        <taxon>Bacteria</taxon>
        <taxon>Bacillati</taxon>
        <taxon>Actinomycetota</taxon>
        <taxon>Actinomycetes</taxon>
        <taxon>Mycobacteriales</taxon>
        <taxon>Nocardiaceae</taxon>
        <taxon>Williamsia</taxon>
    </lineage>
</organism>
<dbReference type="InterPro" id="IPR002645">
    <property type="entry name" value="STAS_dom"/>
</dbReference>
<comment type="caution">
    <text evidence="4">The sequence shown here is derived from an EMBL/GenBank/DDBJ whole genome shotgun (WGS) entry which is preliminary data.</text>
</comment>
<evidence type="ECO:0000313" key="5">
    <source>
        <dbReference type="Proteomes" id="UP000225108"/>
    </source>
</evidence>
<dbReference type="CDD" id="cd07043">
    <property type="entry name" value="STAS_anti-anti-sigma_factors"/>
    <property type="match status" value="1"/>
</dbReference>
<dbReference type="Proteomes" id="UP000225108">
    <property type="component" value="Unassembled WGS sequence"/>
</dbReference>
<dbReference type="InterPro" id="IPR003658">
    <property type="entry name" value="Anti-sigma_ant"/>
</dbReference>
<name>A0A2G3PM97_WILMA</name>
<dbReference type="InterPro" id="IPR036513">
    <property type="entry name" value="STAS_dom_sf"/>
</dbReference>
<feature type="domain" description="STAS" evidence="3">
    <location>
        <begin position="22"/>
        <end position="130"/>
    </location>
</feature>
<dbReference type="PROSITE" id="PS50801">
    <property type="entry name" value="STAS"/>
    <property type="match status" value="1"/>
</dbReference>
<dbReference type="SUPFAM" id="SSF52091">
    <property type="entry name" value="SpoIIaa-like"/>
    <property type="match status" value="1"/>
</dbReference>
<dbReference type="NCBIfam" id="TIGR00377">
    <property type="entry name" value="ant_ant_sig"/>
    <property type="match status" value="1"/>
</dbReference>
<dbReference type="EMBL" id="PEBD01000008">
    <property type="protein sequence ID" value="PHV66969.1"/>
    <property type="molecule type" value="Genomic_DNA"/>
</dbReference>
<dbReference type="PANTHER" id="PTHR33495:SF13">
    <property type="entry name" value="ANTI-SIGMA-F FACTOR ANTAGONIST RSFB"/>
    <property type="match status" value="1"/>
</dbReference>
<protein>
    <recommendedName>
        <fullName evidence="2">Anti-sigma factor antagonist</fullName>
    </recommendedName>
</protein>
<sequence length="140" mass="14331">MESIDGQAQVARGGHELPGTGLTIAADRKGGLVVLTVRGSIDILTVPQLADAVREAISGVPAGLIIDITEVDFLSSAGMAALVTAHENIAPTGKFGVVADGPATERPMRLVGLDETILMYATVEAAAADFADESNDPYTA</sequence>
<evidence type="ECO:0000259" key="3">
    <source>
        <dbReference type="PROSITE" id="PS50801"/>
    </source>
</evidence>
<evidence type="ECO:0000313" key="4">
    <source>
        <dbReference type="EMBL" id="PHV66969.1"/>
    </source>
</evidence>
<reference evidence="4 5" key="1">
    <citation type="submission" date="2017-10" db="EMBL/GenBank/DDBJ databases">
        <title>The draft genome sequence of Williamsia sp. BULT 1.1 isolated from the semi-arid grassland soils from South Africa.</title>
        <authorList>
            <person name="Kabwe M.H."/>
            <person name="Govender N."/>
            <person name="Mutseka Lunga P."/>
            <person name="Vikram S."/>
            <person name="Makhalanyane T.P."/>
        </authorList>
    </citation>
    <scope>NUCLEOTIDE SEQUENCE [LARGE SCALE GENOMIC DNA]</scope>
    <source>
        <strain evidence="4 5">BULT 1.1</strain>
    </source>
</reference>
<gene>
    <name evidence="4" type="ORF">CSW57_12105</name>
</gene>